<comment type="caution">
    <text evidence="1">The sequence shown here is derived from an EMBL/GenBank/DDBJ whole genome shotgun (WGS) entry which is preliminary data.</text>
</comment>
<protein>
    <recommendedName>
        <fullName evidence="3">Peptidase M12B domain-containing protein</fullName>
    </recommendedName>
</protein>
<dbReference type="Gene3D" id="3.40.1620.60">
    <property type="match status" value="1"/>
</dbReference>
<dbReference type="Gene3D" id="3.40.390.10">
    <property type="entry name" value="Collagenase (Catalytic Domain)"/>
    <property type="match status" value="1"/>
</dbReference>
<name>A0AA39F1T5_MICHY</name>
<organism evidence="1 2">
    <name type="scientific">Microctonus hyperodae</name>
    <name type="common">Parasitoid wasp</name>
    <dbReference type="NCBI Taxonomy" id="165561"/>
    <lineage>
        <taxon>Eukaryota</taxon>
        <taxon>Metazoa</taxon>
        <taxon>Ecdysozoa</taxon>
        <taxon>Arthropoda</taxon>
        <taxon>Hexapoda</taxon>
        <taxon>Insecta</taxon>
        <taxon>Pterygota</taxon>
        <taxon>Neoptera</taxon>
        <taxon>Endopterygota</taxon>
        <taxon>Hymenoptera</taxon>
        <taxon>Apocrita</taxon>
        <taxon>Ichneumonoidea</taxon>
        <taxon>Braconidae</taxon>
        <taxon>Euphorinae</taxon>
        <taxon>Microctonus</taxon>
    </lineage>
</organism>
<dbReference type="AlphaFoldDB" id="A0AA39F1T5"/>
<sequence>MITASTTSNNITTDDKFLRKSRNTREQDLFQILTLKLKINGESKIINLIPTSQLLANEHLPVWISSNQQGDELRKLHDIMTNDVGKFTMYHDYCTKSAVIHFHKRGELDGIVDIKYKIEGLPINKLHEEHVISSGISNVFNFKKYFRTFKKTVSTPEFKTDKNFNLEVYPELLVAISHDMYQALEKKSGLPQGVKTISHVLTVYNIVDMLYRFVKSAEISLNIGGIVIEGTEDHWGFLSKAYSGSYIDTKKLHRSISKYFRKIDVYLRRHSYDYVAYNTRKRLWLSNYQPLLGTATYAGFQPMFLDHESYFRKSFAVIDSNSYDHYPVIAHELAHIFNAKHDRQVNWFFTRPCDNSIMAAMDCFAKYSLKWTDAVEENFKKFFNSPAHCILRNKPQSLHPPNPRQILTRLQQCQCYGYDFYIQSNKECSDNLACMTKEKKLEINLPYPMDGTPCEGDLENKVCWKEQCVKSDVDQEIFPTQKES</sequence>
<reference evidence="1" key="2">
    <citation type="submission" date="2023-03" db="EMBL/GenBank/DDBJ databases">
        <authorList>
            <person name="Inwood S.N."/>
            <person name="Skelly J.G."/>
            <person name="Guhlin J."/>
            <person name="Harrop T.W.R."/>
            <person name="Goldson S.G."/>
            <person name="Dearden P.K."/>
        </authorList>
    </citation>
    <scope>NUCLEOTIDE SEQUENCE</scope>
    <source>
        <strain evidence="1">Lincoln</strain>
        <tissue evidence="1">Whole body</tissue>
    </source>
</reference>
<dbReference type="Proteomes" id="UP001168972">
    <property type="component" value="Unassembled WGS sequence"/>
</dbReference>
<keyword evidence="2" id="KW-1185">Reference proteome</keyword>
<evidence type="ECO:0008006" key="3">
    <source>
        <dbReference type="Google" id="ProtNLM"/>
    </source>
</evidence>
<dbReference type="PANTHER" id="PTHR11905">
    <property type="entry name" value="ADAM A DISINTEGRIN AND METALLOPROTEASE DOMAIN"/>
    <property type="match status" value="1"/>
</dbReference>
<dbReference type="GO" id="GO:0008237">
    <property type="term" value="F:metallopeptidase activity"/>
    <property type="evidence" value="ECO:0007669"/>
    <property type="project" value="InterPro"/>
</dbReference>
<reference evidence="1" key="1">
    <citation type="journal article" date="2023" name="bioRxiv">
        <title>Scaffold-level genome assemblies of two parasitoid biocontrol wasps reveal the parthenogenesis mechanism and an associated novel virus.</title>
        <authorList>
            <person name="Inwood S."/>
            <person name="Skelly J."/>
            <person name="Guhlin J."/>
            <person name="Harrop T."/>
            <person name="Goldson S."/>
            <person name="Dearden P."/>
        </authorList>
    </citation>
    <scope>NUCLEOTIDE SEQUENCE</scope>
    <source>
        <strain evidence="1">Lincoln</strain>
        <tissue evidence="1">Whole body</tissue>
    </source>
</reference>
<gene>
    <name evidence="1" type="ORF">PV327_009840</name>
</gene>
<accession>A0AA39F1T5</accession>
<dbReference type="PANTHER" id="PTHR11905:SF249">
    <property type="entry name" value="SOL NARAE, ISOFORM C"/>
    <property type="match status" value="1"/>
</dbReference>
<dbReference type="SUPFAM" id="SSF55486">
    <property type="entry name" value="Metalloproteases ('zincins'), catalytic domain"/>
    <property type="match status" value="1"/>
</dbReference>
<proteinExistence type="predicted"/>
<evidence type="ECO:0000313" key="1">
    <source>
        <dbReference type="EMBL" id="KAK0161362.1"/>
    </source>
</evidence>
<dbReference type="GO" id="GO:0006509">
    <property type="term" value="P:membrane protein ectodomain proteolysis"/>
    <property type="evidence" value="ECO:0007669"/>
    <property type="project" value="TreeGrafter"/>
</dbReference>
<evidence type="ECO:0000313" key="2">
    <source>
        <dbReference type="Proteomes" id="UP001168972"/>
    </source>
</evidence>
<dbReference type="InterPro" id="IPR024079">
    <property type="entry name" value="MetalloPept_cat_dom_sf"/>
</dbReference>
<dbReference type="EMBL" id="JAQQBR010001835">
    <property type="protein sequence ID" value="KAK0161362.1"/>
    <property type="molecule type" value="Genomic_DNA"/>
</dbReference>